<sequence length="274" mass="29967" precursor="true">MTVKTAVNRSINCLKLVTAAFAVLAATNGIAGEPIRLRVLSYNIHHAEGVDGKLDVDRIAQVILSANADIVALQEVDQKVTRSKDVDQPAELARLTKMNVAFGANIPLQGGHYGNAVLTRFPIIEHKNHLLPNLGNGEQRGVLVAELEISKTKQPLVLFATHLDHRRDERERVASAEAINKLAAAHDHKAMLLAGDLNAVPDSKTLSDLGREWQRTNEQPIPTIPVATPTRQIDYVLCRPAQRWKVVETEVLGEAVASDHRPIIAVLELTESSN</sequence>
<dbReference type="OrthoDB" id="155529at2"/>
<dbReference type="EMBL" id="CP017641">
    <property type="protein sequence ID" value="APZ94242.1"/>
    <property type="molecule type" value="Genomic_DNA"/>
</dbReference>
<dbReference type="InterPro" id="IPR005135">
    <property type="entry name" value="Endo/exonuclease/phosphatase"/>
</dbReference>
<dbReference type="KEGG" id="fmr:Fuma_03867"/>
<organism evidence="3 4">
    <name type="scientific">Fuerstiella marisgermanici</name>
    <dbReference type="NCBI Taxonomy" id="1891926"/>
    <lineage>
        <taxon>Bacteria</taxon>
        <taxon>Pseudomonadati</taxon>
        <taxon>Planctomycetota</taxon>
        <taxon>Planctomycetia</taxon>
        <taxon>Planctomycetales</taxon>
        <taxon>Planctomycetaceae</taxon>
        <taxon>Fuerstiella</taxon>
    </lineage>
</organism>
<reference evidence="3 4" key="1">
    <citation type="journal article" date="2016" name="Front. Microbiol.">
        <title>Fuerstia marisgermanicae gen. nov., sp. nov., an Unusual Member of the Phylum Planctomycetes from the German Wadden Sea.</title>
        <authorList>
            <person name="Kohn T."/>
            <person name="Heuer A."/>
            <person name="Jogler M."/>
            <person name="Vollmers J."/>
            <person name="Boedeker C."/>
            <person name="Bunk B."/>
            <person name="Rast P."/>
            <person name="Borchert D."/>
            <person name="Glockner I."/>
            <person name="Freese H.M."/>
            <person name="Klenk H.P."/>
            <person name="Overmann J."/>
            <person name="Kaster A.K."/>
            <person name="Rohde M."/>
            <person name="Wiegand S."/>
            <person name="Jogler C."/>
        </authorList>
    </citation>
    <scope>NUCLEOTIDE SEQUENCE [LARGE SCALE GENOMIC DNA]</scope>
    <source>
        <strain evidence="3 4">NH11</strain>
    </source>
</reference>
<feature type="domain" description="Endonuclease/exonuclease/phosphatase" evidence="2">
    <location>
        <begin position="40"/>
        <end position="260"/>
    </location>
</feature>
<keyword evidence="1" id="KW-0732">Signal</keyword>
<dbReference type="Pfam" id="PF03372">
    <property type="entry name" value="Exo_endo_phos"/>
    <property type="match status" value="1"/>
</dbReference>
<dbReference type="InterPro" id="IPR036691">
    <property type="entry name" value="Endo/exonu/phosph_ase_sf"/>
</dbReference>
<proteinExistence type="predicted"/>
<accession>A0A1P8WJK2</accession>
<gene>
    <name evidence="3" type="ORF">Fuma_03867</name>
</gene>
<dbReference type="PANTHER" id="PTHR14859">
    <property type="entry name" value="CALCOFLUOR WHITE HYPERSENSITIVE PROTEIN PRECURSOR"/>
    <property type="match status" value="1"/>
</dbReference>
<dbReference type="Proteomes" id="UP000187735">
    <property type="component" value="Chromosome"/>
</dbReference>
<evidence type="ECO:0000256" key="1">
    <source>
        <dbReference type="SAM" id="SignalP"/>
    </source>
</evidence>
<dbReference type="SUPFAM" id="SSF56219">
    <property type="entry name" value="DNase I-like"/>
    <property type="match status" value="1"/>
</dbReference>
<dbReference type="RefSeq" id="WP_077025581.1">
    <property type="nucleotide sequence ID" value="NZ_CP017641.1"/>
</dbReference>
<dbReference type="AlphaFoldDB" id="A0A1P8WJK2"/>
<dbReference type="GO" id="GO:0016020">
    <property type="term" value="C:membrane"/>
    <property type="evidence" value="ECO:0007669"/>
    <property type="project" value="GOC"/>
</dbReference>
<keyword evidence="4" id="KW-1185">Reference proteome</keyword>
<evidence type="ECO:0000259" key="2">
    <source>
        <dbReference type="Pfam" id="PF03372"/>
    </source>
</evidence>
<dbReference type="Gene3D" id="3.60.10.10">
    <property type="entry name" value="Endonuclease/exonuclease/phosphatase"/>
    <property type="match status" value="1"/>
</dbReference>
<feature type="signal peptide" evidence="1">
    <location>
        <begin position="1"/>
        <end position="25"/>
    </location>
</feature>
<dbReference type="GO" id="GO:0003824">
    <property type="term" value="F:catalytic activity"/>
    <property type="evidence" value="ECO:0007669"/>
    <property type="project" value="InterPro"/>
</dbReference>
<feature type="chain" id="PRO_5013383621" evidence="1">
    <location>
        <begin position="26"/>
        <end position="274"/>
    </location>
</feature>
<dbReference type="GO" id="GO:0006506">
    <property type="term" value="P:GPI anchor biosynthetic process"/>
    <property type="evidence" value="ECO:0007669"/>
    <property type="project" value="TreeGrafter"/>
</dbReference>
<evidence type="ECO:0000313" key="4">
    <source>
        <dbReference type="Proteomes" id="UP000187735"/>
    </source>
</evidence>
<dbReference type="STRING" id="1891926.Fuma_03867"/>
<dbReference type="PANTHER" id="PTHR14859:SF15">
    <property type="entry name" value="ENDONUCLEASE_EXONUCLEASE_PHOSPHATASE DOMAIN-CONTAINING PROTEIN"/>
    <property type="match status" value="1"/>
</dbReference>
<protein>
    <submittedName>
        <fullName evidence="3">Exodeoxyribonuclease III (Xth)</fullName>
    </submittedName>
</protein>
<evidence type="ECO:0000313" key="3">
    <source>
        <dbReference type="EMBL" id="APZ94242.1"/>
    </source>
</evidence>
<dbReference type="InterPro" id="IPR051916">
    <property type="entry name" value="GPI-anchor_lipid_remodeler"/>
</dbReference>
<name>A0A1P8WJK2_9PLAN</name>